<protein>
    <submittedName>
        <fullName evidence="11">OmpA family protein</fullName>
    </submittedName>
</protein>
<evidence type="ECO:0000256" key="6">
    <source>
        <dbReference type="ARBA" id="ARBA00023136"/>
    </source>
</evidence>
<dbReference type="SUPFAM" id="SSF103088">
    <property type="entry name" value="OmpA-like"/>
    <property type="match status" value="1"/>
</dbReference>
<dbReference type="Proteomes" id="UP000032352">
    <property type="component" value="Chromosome"/>
</dbReference>
<dbReference type="RefSeq" id="WP_044842078.1">
    <property type="nucleotide sequence ID" value="NZ_CP059733.1"/>
</dbReference>
<dbReference type="Pfam" id="PF13677">
    <property type="entry name" value="MotB_plug"/>
    <property type="match status" value="1"/>
</dbReference>
<sequence>MSETIIIKRQNRRKKKKEAGGAWKVAFADFTLAMMALFMVLWILAASNIDERTEFTERLRTYSVFDGKNNPFDLSNSPHPIDFGEDFSVLDTNNRLDPDAIRKSQKTARSLNQKTANEDGDNGYGNLPELNSLFKGKVNNPDQLALLASKLEAIADTIGAVDNIEVEVVPQGLRILLRDDDDNKMFKRGSAMMTPFFQDVLRSLAPIFAQIDNRVMISGHTDSAQFHNAAFTNWELSSQRALQARQMLEIGGMPKQRVAQVVAMSDTMLIDKEQPKSSINRRIELLLLTEQAEQALSLLFNQAPADADTQAPSATSGNVINNAFEDARANRPVLRSQILLDETSN</sequence>
<evidence type="ECO:0000259" key="10">
    <source>
        <dbReference type="PROSITE" id="PS51123"/>
    </source>
</evidence>
<dbReference type="AlphaFoldDB" id="A0AAE9Z360"/>
<accession>A0AAE9Z360</accession>
<gene>
    <name evidence="11" type="ORF">SG34_028530</name>
</gene>
<dbReference type="InterPro" id="IPR025713">
    <property type="entry name" value="MotB-like_N_dom"/>
</dbReference>
<comment type="similarity">
    <text evidence="2">Belongs to the MotB family.</text>
</comment>
<evidence type="ECO:0000256" key="1">
    <source>
        <dbReference type="ARBA" id="ARBA00004162"/>
    </source>
</evidence>
<evidence type="ECO:0000256" key="2">
    <source>
        <dbReference type="ARBA" id="ARBA00008914"/>
    </source>
</evidence>
<feature type="region of interest" description="Disordered" evidence="8">
    <location>
        <begin position="98"/>
        <end position="124"/>
    </location>
</feature>
<comment type="subcellular location">
    <subcellularLocation>
        <location evidence="1">Cell membrane</location>
        <topology evidence="1">Single-pass membrane protein</topology>
    </subcellularLocation>
</comment>
<reference evidence="11 12" key="2">
    <citation type="journal article" date="2022" name="Mar. Drugs">
        <title>Bioassay-Guided Fractionation Leads to the Detection of Cholic Acid Generated by the Rare Thalassomonas sp.</title>
        <authorList>
            <person name="Pheiffer F."/>
            <person name="Schneider Y.K."/>
            <person name="Hansen E.H."/>
            <person name="Andersen J.H."/>
            <person name="Isaksson J."/>
            <person name="Busche T."/>
            <person name="R C."/>
            <person name="Kalinowski J."/>
            <person name="Zyl L.V."/>
            <person name="Trindade M."/>
        </authorList>
    </citation>
    <scope>NUCLEOTIDE SEQUENCE [LARGE SCALE GENOMIC DNA]</scope>
    <source>
        <strain evidence="11 12">XOM25</strain>
    </source>
</reference>
<dbReference type="InterPro" id="IPR006665">
    <property type="entry name" value="OmpA-like"/>
</dbReference>
<dbReference type="GO" id="GO:0005886">
    <property type="term" value="C:plasma membrane"/>
    <property type="evidence" value="ECO:0007669"/>
    <property type="project" value="UniProtKB-SubCell"/>
</dbReference>
<evidence type="ECO:0000256" key="9">
    <source>
        <dbReference type="SAM" id="Phobius"/>
    </source>
</evidence>
<dbReference type="Gene3D" id="3.30.1330.60">
    <property type="entry name" value="OmpA-like domain"/>
    <property type="match status" value="1"/>
</dbReference>
<name>A0AAE9Z360_9GAMM</name>
<feature type="domain" description="OmpA-like" evidence="10">
    <location>
        <begin position="173"/>
        <end position="291"/>
    </location>
</feature>
<dbReference type="EMBL" id="CP059733">
    <property type="protein sequence ID" value="WDE05194.1"/>
    <property type="molecule type" value="Genomic_DNA"/>
</dbReference>
<dbReference type="InterPro" id="IPR036737">
    <property type="entry name" value="OmpA-like_sf"/>
</dbReference>
<evidence type="ECO:0000256" key="3">
    <source>
        <dbReference type="ARBA" id="ARBA00022475"/>
    </source>
</evidence>
<dbReference type="PROSITE" id="PS51123">
    <property type="entry name" value="OMPA_2"/>
    <property type="match status" value="1"/>
</dbReference>
<keyword evidence="4 9" id="KW-0812">Transmembrane</keyword>
<evidence type="ECO:0000313" key="11">
    <source>
        <dbReference type="EMBL" id="WDE05194.1"/>
    </source>
</evidence>
<keyword evidence="3" id="KW-1003">Cell membrane</keyword>
<reference evidence="11 12" key="1">
    <citation type="journal article" date="2015" name="Genome Announc.">
        <title>Draft Genome Sequences of Marine Isolates of Thalassomonas viridans and Thalassomonas actiniarum.</title>
        <authorList>
            <person name="Olonade I."/>
            <person name="van Zyl L.J."/>
            <person name="Trindade M."/>
        </authorList>
    </citation>
    <scope>NUCLEOTIDE SEQUENCE [LARGE SCALE GENOMIC DNA]</scope>
    <source>
        <strain evidence="11 12">XOM25</strain>
    </source>
</reference>
<evidence type="ECO:0000313" key="12">
    <source>
        <dbReference type="Proteomes" id="UP000032352"/>
    </source>
</evidence>
<dbReference type="KEGG" id="tvd:SG34_028530"/>
<organism evidence="11 12">
    <name type="scientific">Thalassomonas viridans</name>
    <dbReference type="NCBI Taxonomy" id="137584"/>
    <lineage>
        <taxon>Bacteria</taxon>
        <taxon>Pseudomonadati</taxon>
        <taxon>Pseudomonadota</taxon>
        <taxon>Gammaproteobacteria</taxon>
        <taxon>Alteromonadales</taxon>
        <taxon>Colwelliaceae</taxon>
        <taxon>Thalassomonas</taxon>
    </lineage>
</organism>
<dbReference type="InterPro" id="IPR050330">
    <property type="entry name" value="Bact_OuterMem_StrucFunc"/>
</dbReference>
<dbReference type="CDD" id="cd07185">
    <property type="entry name" value="OmpA_C-like"/>
    <property type="match status" value="1"/>
</dbReference>
<dbReference type="PANTHER" id="PTHR30329">
    <property type="entry name" value="STATOR ELEMENT OF FLAGELLAR MOTOR COMPLEX"/>
    <property type="match status" value="1"/>
</dbReference>
<evidence type="ECO:0000256" key="7">
    <source>
        <dbReference type="PROSITE-ProRule" id="PRU00473"/>
    </source>
</evidence>
<dbReference type="PANTHER" id="PTHR30329:SF21">
    <property type="entry name" value="LIPOPROTEIN YIAD-RELATED"/>
    <property type="match status" value="1"/>
</dbReference>
<dbReference type="Pfam" id="PF00691">
    <property type="entry name" value="OmpA"/>
    <property type="match status" value="1"/>
</dbReference>
<keyword evidence="6 7" id="KW-0472">Membrane</keyword>
<keyword evidence="5 9" id="KW-1133">Transmembrane helix</keyword>
<feature type="transmembrane region" description="Helical" evidence="9">
    <location>
        <begin position="21"/>
        <end position="45"/>
    </location>
</feature>
<keyword evidence="12" id="KW-1185">Reference proteome</keyword>
<evidence type="ECO:0000256" key="4">
    <source>
        <dbReference type="ARBA" id="ARBA00022692"/>
    </source>
</evidence>
<evidence type="ECO:0000256" key="5">
    <source>
        <dbReference type="ARBA" id="ARBA00022989"/>
    </source>
</evidence>
<proteinExistence type="inferred from homology"/>
<evidence type="ECO:0000256" key="8">
    <source>
        <dbReference type="SAM" id="MobiDB-lite"/>
    </source>
</evidence>